<keyword evidence="5 6" id="KW-0472">Membrane</keyword>
<protein>
    <submittedName>
        <fullName evidence="8">EamA-like transporter family protein</fullName>
    </submittedName>
</protein>
<feature type="transmembrane region" description="Helical" evidence="6">
    <location>
        <begin position="147"/>
        <end position="167"/>
    </location>
</feature>
<dbReference type="InterPro" id="IPR037185">
    <property type="entry name" value="EmrE-like"/>
</dbReference>
<dbReference type="Proteomes" id="UP000191448">
    <property type="component" value="Unassembled WGS sequence"/>
</dbReference>
<name>A0A1V4SPP9_9CLOT</name>
<evidence type="ECO:0000256" key="4">
    <source>
        <dbReference type="ARBA" id="ARBA00022989"/>
    </source>
</evidence>
<feature type="transmembrane region" description="Helical" evidence="6">
    <location>
        <begin position="179"/>
        <end position="200"/>
    </location>
</feature>
<feature type="domain" description="EamA" evidence="7">
    <location>
        <begin position="149"/>
        <end position="278"/>
    </location>
</feature>
<dbReference type="EMBL" id="LTAY01000093">
    <property type="protein sequence ID" value="OPX45814.1"/>
    <property type="molecule type" value="Genomic_DNA"/>
</dbReference>
<comment type="subcellular location">
    <subcellularLocation>
        <location evidence="1">Membrane</location>
        <topology evidence="1">Multi-pass membrane protein</topology>
    </subcellularLocation>
</comment>
<feature type="transmembrane region" description="Helical" evidence="6">
    <location>
        <begin position="37"/>
        <end position="57"/>
    </location>
</feature>
<reference evidence="8 9" key="1">
    <citation type="submission" date="2016-02" db="EMBL/GenBank/DDBJ databases">
        <title>Genome sequence of Clostridium thermobutyricum DSM 4928.</title>
        <authorList>
            <person name="Poehlein A."/>
            <person name="Daniel R."/>
        </authorList>
    </citation>
    <scope>NUCLEOTIDE SEQUENCE [LARGE SCALE GENOMIC DNA]</scope>
    <source>
        <strain evidence="8 9">DSM 4928</strain>
    </source>
</reference>
<keyword evidence="4 6" id="KW-1133">Transmembrane helix</keyword>
<proteinExistence type="inferred from homology"/>
<evidence type="ECO:0000256" key="3">
    <source>
        <dbReference type="ARBA" id="ARBA00022692"/>
    </source>
</evidence>
<evidence type="ECO:0000259" key="7">
    <source>
        <dbReference type="Pfam" id="PF00892"/>
    </source>
</evidence>
<comment type="caution">
    <text evidence="8">The sequence shown here is derived from an EMBL/GenBank/DDBJ whole genome shotgun (WGS) entry which is preliminary data.</text>
</comment>
<dbReference type="GO" id="GO:0016020">
    <property type="term" value="C:membrane"/>
    <property type="evidence" value="ECO:0007669"/>
    <property type="project" value="UniProtKB-SubCell"/>
</dbReference>
<feature type="transmembrane region" description="Helical" evidence="6">
    <location>
        <begin position="7"/>
        <end position="25"/>
    </location>
</feature>
<evidence type="ECO:0000256" key="5">
    <source>
        <dbReference type="ARBA" id="ARBA00023136"/>
    </source>
</evidence>
<feature type="transmembrane region" description="Helical" evidence="6">
    <location>
        <begin position="69"/>
        <end position="91"/>
    </location>
</feature>
<feature type="transmembrane region" description="Helical" evidence="6">
    <location>
        <begin position="264"/>
        <end position="281"/>
    </location>
</feature>
<dbReference type="AlphaFoldDB" id="A0A1V4SPP9"/>
<dbReference type="RefSeq" id="WP_080024106.1">
    <property type="nucleotide sequence ID" value="NZ_LTAY01000093.1"/>
</dbReference>
<dbReference type="PANTHER" id="PTHR22911">
    <property type="entry name" value="ACYL-MALONYL CONDENSING ENZYME-RELATED"/>
    <property type="match status" value="1"/>
</dbReference>
<feature type="domain" description="EamA" evidence="7">
    <location>
        <begin position="6"/>
        <end position="137"/>
    </location>
</feature>
<dbReference type="OrthoDB" id="5148831at2"/>
<feature type="transmembrane region" description="Helical" evidence="6">
    <location>
        <begin position="236"/>
        <end position="258"/>
    </location>
</feature>
<dbReference type="InterPro" id="IPR000620">
    <property type="entry name" value="EamA_dom"/>
</dbReference>
<feature type="transmembrane region" description="Helical" evidence="6">
    <location>
        <begin position="206"/>
        <end position="224"/>
    </location>
</feature>
<evidence type="ECO:0000256" key="2">
    <source>
        <dbReference type="ARBA" id="ARBA00007362"/>
    </source>
</evidence>
<accession>A0A1V4SPP9</accession>
<evidence type="ECO:0000313" key="9">
    <source>
        <dbReference type="Proteomes" id="UP000191448"/>
    </source>
</evidence>
<evidence type="ECO:0000313" key="8">
    <source>
        <dbReference type="EMBL" id="OPX45814.1"/>
    </source>
</evidence>
<evidence type="ECO:0000256" key="6">
    <source>
        <dbReference type="SAM" id="Phobius"/>
    </source>
</evidence>
<keyword evidence="3 6" id="KW-0812">Transmembrane</keyword>
<feature type="transmembrane region" description="Helical" evidence="6">
    <location>
        <begin position="97"/>
        <end position="114"/>
    </location>
</feature>
<dbReference type="SUPFAM" id="SSF103481">
    <property type="entry name" value="Multidrug resistance efflux transporter EmrE"/>
    <property type="match status" value="2"/>
</dbReference>
<dbReference type="PANTHER" id="PTHR22911:SF6">
    <property type="entry name" value="SOLUTE CARRIER FAMILY 35 MEMBER G1"/>
    <property type="match status" value="1"/>
</dbReference>
<comment type="similarity">
    <text evidence="2">Belongs to the EamA transporter family.</text>
</comment>
<dbReference type="Pfam" id="PF00892">
    <property type="entry name" value="EamA"/>
    <property type="match status" value="2"/>
</dbReference>
<evidence type="ECO:0000256" key="1">
    <source>
        <dbReference type="ARBA" id="ARBA00004141"/>
    </source>
</evidence>
<feature type="transmembrane region" description="Helical" evidence="6">
    <location>
        <begin position="121"/>
        <end position="141"/>
    </location>
</feature>
<organism evidence="8 9">
    <name type="scientific">Clostridium thermobutyricum DSM 4928</name>
    <dbReference type="NCBI Taxonomy" id="1121339"/>
    <lineage>
        <taxon>Bacteria</taxon>
        <taxon>Bacillati</taxon>
        <taxon>Bacillota</taxon>
        <taxon>Clostridia</taxon>
        <taxon>Eubacteriales</taxon>
        <taxon>Clostridiaceae</taxon>
        <taxon>Clostridium</taxon>
    </lineage>
</organism>
<gene>
    <name evidence="8" type="ORF">CLTHE_30010</name>
</gene>
<sequence>MYNKFKGIILIILSALFFAAMNGFIKEVKGIPLGEKVFYRNIMLFVVSIAIIIKNKSSFLGHKGSRIQLVLRGAFGTLGILAGFYALQHMILPNETMFADLNIFFIIIFSFIFLKEKVNVIQVAAIVIAFIGVLFIIRPSAKHHMSLIPVIVAIISAALSGGAYTIIRGIRSKEKPETIVFFLALVSLIFTVPSMIIHYVPLTTHQLILLMLSGVCIAGAEVCATKAYTYAPGKEISVFGYTEMIFSMIISFVFFGALPKPMQYIGYILIILGGLIVFFYDRKIYRISKLKH</sequence>